<feature type="domain" description="DNA2/NAM7 helicase-like C-terminal" evidence="27">
    <location>
        <begin position="1316"/>
        <end position="1543"/>
    </location>
</feature>
<evidence type="ECO:0000256" key="8">
    <source>
        <dbReference type="ARBA" id="ARBA00022741"/>
    </source>
</evidence>
<dbReference type="GeneID" id="81397630"/>
<feature type="region of interest" description="Disordered" evidence="23">
    <location>
        <begin position="426"/>
        <end position="447"/>
    </location>
</feature>
<accession>A0A9W9ERL9</accession>
<feature type="domain" description="DNA2/NAM7 helicase helicase" evidence="26">
    <location>
        <begin position="1140"/>
        <end position="1227"/>
    </location>
</feature>
<keyword evidence="11 22" id="KW-0378">Hydrolase</keyword>
<evidence type="ECO:0000256" key="23">
    <source>
        <dbReference type="SAM" id="MobiDB-lite"/>
    </source>
</evidence>
<dbReference type="GO" id="GO:0033567">
    <property type="term" value="P:DNA replication, Okazaki fragment processing"/>
    <property type="evidence" value="ECO:0007669"/>
    <property type="project" value="UniProtKB-UniRule"/>
</dbReference>
<feature type="region of interest" description="Disordered" evidence="23">
    <location>
        <begin position="461"/>
        <end position="516"/>
    </location>
</feature>
<feature type="compositionally biased region" description="Low complexity" evidence="23">
    <location>
        <begin position="152"/>
        <end position="163"/>
    </location>
</feature>
<dbReference type="GO" id="GO:0051539">
    <property type="term" value="F:4 iron, 4 sulfur cluster binding"/>
    <property type="evidence" value="ECO:0007669"/>
    <property type="project" value="UniProtKB-UniRule"/>
</dbReference>
<evidence type="ECO:0000256" key="17">
    <source>
        <dbReference type="ARBA" id="ARBA00023128"/>
    </source>
</evidence>
<evidence type="ECO:0000259" key="24">
    <source>
        <dbReference type="Pfam" id="PF01930"/>
    </source>
</evidence>
<dbReference type="Pfam" id="PF13087">
    <property type="entry name" value="AAA_12"/>
    <property type="match status" value="1"/>
</dbReference>
<evidence type="ECO:0000256" key="14">
    <source>
        <dbReference type="ARBA" id="ARBA00023004"/>
    </source>
</evidence>
<keyword evidence="16 22" id="KW-0238">DNA-binding</keyword>
<dbReference type="GO" id="GO:0005634">
    <property type="term" value="C:nucleus"/>
    <property type="evidence" value="ECO:0007669"/>
    <property type="project" value="UniProtKB-SubCell"/>
</dbReference>
<dbReference type="EC" id="3.1.-.-" evidence="22"/>
<dbReference type="Pfam" id="PF21123">
    <property type="entry name" value="Dna2_Rift"/>
    <property type="match status" value="1"/>
</dbReference>
<dbReference type="InterPro" id="IPR011604">
    <property type="entry name" value="PDDEXK-like_dom_sf"/>
</dbReference>
<dbReference type="GO" id="GO:0003677">
    <property type="term" value="F:DNA binding"/>
    <property type="evidence" value="ECO:0007669"/>
    <property type="project" value="UniProtKB-UniRule"/>
</dbReference>
<keyword evidence="30" id="KW-1185">Reference proteome</keyword>
<feature type="compositionally biased region" description="Polar residues" evidence="23">
    <location>
        <begin position="1595"/>
        <end position="1611"/>
    </location>
</feature>
<dbReference type="InterPro" id="IPR022765">
    <property type="entry name" value="Dna2/Cas4_DUF83"/>
</dbReference>
<feature type="domain" description="DNA replication factor Dna2 N-terminal" evidence="25">
    <location>
        <begin position="577"/>
        <end position="779"/>
    </location>
</feature>
<evidence type="ECO:0000256" key="11">
    <source>
        <dbReference type="ARBA" id="ARBA00022801"/>
    </source>
</evidence>
<keyword evidence="10 22" id="KW-0227">DNA damage</keyword>
<dbReference type="Proteomes" id="UP001141434">
    <property type="component" value="Unassembled WGS sequence"/>
</dbReference>
<evidence type="ECO:0000256" key="22">
    <source>
        <dbReference type="RuleBase" id="RU367041"/>
    </source>
</evidence>
<dbReference type="InterPro" id="IPR048459">
    <property type="entry name" value="DNA2_Rift"/>
</dbReference>
<dbReference type="InterPro" id="IPR047187">
    <property type="entry name" value="SF1_C_Upf1"/>
</dbReference>
<evidence type="ECO:0000256" key="16">
    <source>
        <dbReference type="ARBA" id="ARBA00023125"/>
    </source>
</evidence>
<evidence type="ECO:0000256" key="4">
    <source>
        <dbReference type="ARBA" id="ARBA00022485"/>
    </source>
</evidence>
<dbReference type="PANTHER" id="PTHR10887:SF433">
    <property type="entry name" value="DNA REPLICATION ATP-DEPENDENT HELICASE_NUCLEASE DNA2"/>
    <property type="match status" value="1"/>
</dbReference>
<feature type="compositionally biased region" description="Basic and acidic residues" evidence="23">
    <location>
        <begin position="40"/>
        <end position="51"/>
    </location>
</feature>
<evidence type="ECO:0000256" key="2">
    <source>
        <dbReference type="ARBA" id="ARBA00004173"/>
    </source>
</evidence>
<dbReference type="Gene3D" id="3.90.320.10">
    <property type="match status" value="1"/>
</dbReference>
<dbReference type="CDD" id="cd18041">
    <property type="entry name" value="DEXXQc_DNA2"/>
    <property type="match status" value="1"/>
</dbReference>
<dbReference type="Pfam" id="PF13086">
    <property type="entry name" value="AAA_11"/>
    <property type="match status" value="2"/>
</dbReference>
<dbReference type="GO" id="GO:0005524">
    <property type="term" value="F:ATP binding"/>
    <property type="evidence" value="ECO:0007669"/>
    <property type="project" value="UniProtKB-UniRule"/>
</dbReference>
<dbReference type="InterPro" id="IPR027417">
    <property type="entry name" value="P-loop_NTPase"/>
</dbReference>
<dbReference type="InterPro" id="IPR041679">
    <property type="entry name" value="DNA2/NAM7-like_C"/>
</dbReference>
<keyword evidence="4 22" id="KW-0004">4Fe-4S</keyword>
<evidence type="ECO:0000313" key="29">
    <source>
        <dbReference type="EMBL" id="KAJ5086629.1"/>
    </source>
</evidence>
<evidence type="ECO:0000313" key="30">
    <source>
        <dbReference type="Proteomes" id="UP001141434"/>
    </source>
</evidence>
<comment type="cofactor">
    <cofactor evidence="1">
        <name>[4Fe-4S] cluster</name>
        <dbReference type="ChEBI" id="CHEBI:49883"/>
    </cofactor>
</comment>
<evidence type="ECO:0000256" key="3">
    <source>
        <dbReference type="ARBA" id="ARBA00007913"/>
    </source>
</evidence>
<feature type="region of interest" description="Disordered" evidence="23">
    <location>
        <begin position="345"/>
        <end position="369"/>
    </location>
</feature>
<dbReference type="SUPFAM" id="SSF52540">
    <property type="entry name" value="P-loop containing nucleoside triphosphate hydrolases"/>
    <property type="match status" value="1"/>
</dbReference>
<evidence type="ECO:0000256" key="6">
    <source>
        <dbReference type="ARBA" id="ARBA00022722"/>
    </source>
</evidence>
<dbReference type="RefSeq" id="XP_056508754.1">
    <property type="nucleotide sequence ID" value="XM_056658461.1"/>
</dbReference>
<gene>
    <name evidence="29" type="ORF">NUU61_007936</name>
</gene>
<dbReference type="FunFam" id="3.40.50.300:FF:000789">
    <property type="entry name" value="DNA replication ATP-dependent helicase/nuclease DNA2"/>
    <property type="match status" value="1"/>
</dbReference>
<evidence type="ECO:0000256" key="20">
    <source>
        <dbReference type="ARBA" id="ARBA00023268"/>
    </source>
</evidence>
<evidence type="ECO:0000256" key="9">
    <source>
        <dbReference type="ARBA" id="ARBA00022759"/>
    </source>
</evidence>
<feature type="domain" description="DUF83" evidence="24">
    <location>
        <begin position="787"/>
        <end position="889"/>
    </location>
</feature>
<feature type="region of interest" description="Disordered" evidence="23">
    <location>
        <begin position="1"/>
        <end position="178"/>
    </location>
</feature>
<dbReference type="GO" id="GO:0071932">
    <property type="term" value="P:replication fork reversal"/>
    <property type="evidence" value="ECO:0007669"/>
    <property type="project" value="TreeGrafter"/>
</dbReference>
<keyword evidence="5 22" id="KW-0235">DNA replication</keyword>
<feature type="compositionally biased region" description="Polar residues" evidence="23">
    <location>
        <begin position="129"/>
        <end position="140"/>
    </location>
</feature>
<feature type="region of interest" description="Disordered" evidence="23">
    <location>
        <begin position="1586"/>
        <end position="1651"/>
    </location>
</feature>
<keyword evidence="14 22" id="KW-0408">Iron</keyword>
<dbReference type="InterPro" id="IPR014808">
    <property type="entry name" value="DNA_replication_fac_Dna2_N"/>
</dbReference>
<keyword evidence="8 22" id="KW-0547">Nucleotide-binding</keyword>
<dbReference type="GO" id="GO:0046872">
    <property type="term" value="F:metal ion binding"/>
    <property type="evidence" value="ECO:0007669"/>
    <property type="project" value="UniProtKB-UniRule"/>
</dbReference>
<comment type="subcellular location">
    <subcellularLocation>
        <location evidence="2">Mitochondrion</location>
    </subcellularLocation>
    <subcellularLocation>
        <location evidence="22">Nucleus</location>
    </subcellularLocation>
    <subcellularLocation>
        <location evidence="22">Chromosome</location>
    </subcellularLocation>
</comment>
<dbReference type="GO" id="GO:0005694">
    <property type="term" value="C:chromosome"/>
    <property type="evidence" value="ECO:0007669"/>
    <property type="project" value="UniProtKB-SubCell"/>
</dbReference>
<comment type="catalytic activity">
    <reaction evidence="21 22">
        <text>ATP + H2O = ADP + phosphate + H(+)</text>
        <dbReference type="Rhea" id="RHEA:13065"/>
        <dbReference type="ChEBI" id="CHEBI:15377"/>
        <dbReference type="ChEBI" id="CHEBI:15378"/>
        <dbReference type="ChEBI" id="CHEBI:30616"/>
        <dbReference type="ChEBI" id="CHEBI:43474"/>
        <dbReference type="ChEBI" id="CHEBI:456216"/>
        <dbReference type="EC" id="3.6.4.12"/>
    </reaction>
</comment>
<dbReference type="InterPro" id="IPR026851">
    <property type="entry name" value="Dna2/JHS1_DEXXQ-box"/>
</dbReference>
<dbReference type="Pfam" id="PF08696">
    <property type="entry name" value="Dna2"/>
    <property type="match status" value="1"/>
</dbReference>
<dbReference type="InterPro" id="IPR045055">
    <property type="entry name" value="DNA2/NAM7-like"/>
</dbReference>
<protein>
    <recommendedName>
        <fullName evidence="22">DNA replication ATP-dependent helicase/nuclease</fullName>
        <ecNumber evidence="22">3.1.-.-</ecNumber>
        <ecNumber evidence="22">3.6.4.12</ecNumber>
    </recommendedName>
</protein>
<evidence type="ECO:0000259" key="26">
    <source>
        <dbReference type="Pfam" id="PF13086"/>
    </source>
</evidence>
<name>A0A9W9ERL9_9EURO</name>
<dbReference type="EMBL" id="JAPMSZ010000010">
    <property type="protein sequence ID" value="KAJ5086629.1"/>
    <property type="molecule type" value="Genomic_DNA"/>
</dbReference>
<evidence type="ECO:0000256" key="18">
    <source>
        <dbReference type="ARBA" id="ARBA00023204"/>
    </source>
</evidence>
<dbReference type="OrthoDB" id="6513042at2759"/>
<dbReference type="FunFam" id="3.40.50.300:FF:001170">
    <property type="entry name" value="DNA replication helicase Dna2"/>
    <property type="match status" value="1"/>
</dbReference>
<feature type="compositionally biased region" description="Polar residues" evidence="23">
    <location>
        <begin position="215"/>
        <end position="227"/>
    </location>
</feature>
<keyword evidence="22" id="KW-0158">Chromosome</keyword>
<dbReference type="InterPro" id="IPR041677">
    <property type="entry name" value="DNA2/NAM7_AAA_11"/>
</dbReference>
<keyword evidence="19 22" id="KW-0539">Nucleus</keyword>
<evidence type="ECO:0000256" key="5">
    <source>
        <dbReference type="ARBA" id="ARBA00022705"/>
    </source>
</evidence>
<keyword evidence="20 22" id="KW-0511">Multifunctional enzyme</keyword>
<dbReference type="GO" id="GO:0017108">
    <property type="term" value="F:5'-flap endonuclease activity"/>
    <property type="evidence" value="ECO:0007669"/>
    <property type="project" value="UniProtKB-UniRule"/>
</dbReference>
<organism evidence="29 30">
    <name type="scientific">Penicillium alfredii</name>
    <dbReference type="NCBI Taxonomy" id="1506179"/>
    <lineage>
        <taxon>Eukaryota</taxon>
        <taxon>Fungi</taxon>
        <taxon>Dikarya</taxon>
        <taxon>Ascomycota</taxon>
        <taxon>Pezizomycotina</taxon>
        <taxon>Eurotiomycetes</taxon>
        <taxon>Eurotiomycetidae</taxon>
        <taxon>Eurotiales</taxon>
        <taxon>Aspergillaceae</taxon>
        <taxon>Penicillium</taxon>
    </lineage>
</organism>
<sequence length="1668" mass="184975">MAANDNLYPISSNSRTKLNAFRYQEAEGAEPIPDNTTSKDGMKPVHGDKENQSSWLNGVVDPMQTSPDKGEIQPPAAPENDSKPVKECPQTPGNRIPLADLISNAEDSFDPAPGPEVTPVEHVIWQHVPVSSNPDTSSQTPNGRRRKRRHSSSSAGSPSNANSKKAEKEPLDLQSIQALFKTPQHDLAAELWNNYMDKNHVEGSEDLPPTRLANLLSSSPQTPASGRTSRDSSGLRRSISCAAEWPSARAKRRRVNRQGPRNRGIFSRANSNVVDSGKTKSSRINFLLEKIEKTLQPAPVETGLPGSSPLRQRMDARRCRSSSPIADRKHAGENEAAGGIIRHMPSLDEVDGEAPLQGSSSEFGDDDLDQDLLDFADTSVDPFTEPAPNRSEFDSFGSSGWSTLAVEKPPSQHFKEHPAIDYKASSMHKVMSHEPKREDEDEFEDDGLPENLQDILAKCDGKHGPVEASTTANIDPPAFNKSGSVNTAPSAEFPGTIPNKTAPKTEPASSGDEFDDDDFDLEAIEQTMKQTGENGPGHNLKDRQAIKRHQIVDTVENTYVTPKGRTQPEQVLLVEDEKTRGRNVIILRESWFDTPCSNDSYVYLVGDFDAMGQCVVDNSHNMVILHPDHLISATVVADSIDCQRRAVLQDRVKAFGELEKPQAFGVFFHEIFQEALKANKWDNKSLKSLVETVMGRHVEELYSIQMSIPEAVEYVMSRIPAVQTWAEAFLQVKPQPNSMVEDRNNSKLNLSINKLLEVEEHIWSPMYGLKGNIDATVQVACRDEGTEKNLVIPLELKTGKRDTNQAHRAQTALYTLLLSDRYDVEVTFGLLYYLEISKTFSIRGIRHELLQMIQARNRLAVYIRERLQLPPMLKKARMCNRCYAKTPCLIYHKLSEDGDGETSGLGDDFDAAVGHLNHGDRDFFRKWDELLTKEEGNLVKFRRELWTLLSNERQSLGRCFGDVVIKPGSAHEENNGTKINRYRYTFVKRQASPDFSFTESQISLGEPIVVSDERGHFALANGYVVQVSPSHITVAVDRRLHNARARTAGFDAATNQSFKGIMEVEGDGAAALEDPEEQVVYRIDKDEFSNGMAIVRNNLICMMDKDLFQARQLRRLIVEGQAPVFKPSSSAYTISDPDSLNGDQKQAIDKVMSAKDYALVLGMPGTGKTTTIAQILRALVAQGKSVLLTSYTHTAVDNILLKIRDDNIRVLRIGAPAKVHPEVQEFADLAAIPKSTIEELKDSYEKPQVVATTCLGVNHNIFNQRIFDYCIVDEASQITLPVCLGPIRMARTFILVGDHYQLPPLVQNKAAQEGGLDVSLFKLLSDAQPDSVVSLEHQYRMCEEVMLLSNTLIYSGRLKCGTPQVAARSLEIPDLHVLKQFHANHFSPSQKQQEICLGAAQGRCWLRDLLEPSAKTRLVNTDPLGAASLETAQGLRVVNHIETILCTQLVEAFVASGIPARNIGVITFYRSQLSLLRQRLRHHTPELEMHTADKFQGRDKEVVILSCVRSNSENHVGELLRDWHRVNVAFTRARTKLLVLGSRSTLRDGNDLLRKYVRLVESKDWVYNLPSGAVDSHIFPSVTAPDASQVPAPSLTANSTPGSAKLKTSPSARMKKSPSSREPLSPLGSRQPCPGLRQPAKRGAKLFNGNSVVGNRPILQDLVNDLTG</sequence>
<comment type="caution">
    <text evidence="29">The sequence shown here is derived from an EMBL/GenBank/DDBJ whole genome shotgun (WGS) entry which is preliminary data.</text>
</comment>
<evidence type="ECO:0000256" key="13">
    <source>
        <dbReference type="ARBA" id="ARBA00022840"/>
    </source>
</evidence>
<keyword evidence="18 22" id="KW-0234">DNA repair</keyword>
<evidence type="ECO:0000256" key="7">
    <source>
        <dbReference type="ARBA" id="ARBA00022723"/>
    </source>
</evidence>
<keyword evidence="12 22" id="KW-0347">Helicase</keyword>
<feature type="domain" description="DNA2/NAM7 helicase helicase" evidence="26">
    <location>
        <begin position="1244"/>
        <end position="1308"/>
    </location>
</feature>
<dbReference type="Gene3D" id="2.40.30.270">
    <property type="match status" value="1"/>
</dbReference>
<keyword evidence="17" id="KW-0496">Mitochondrion</keyword>
<dbReference type="EC" id="3.6.4.12" evidence="22"/>
<dbReference type="GO" id="GO:0017116">
    <property type="term" value="F:single-stranded DNA helicase activity"/>
    <property type="evidence" value="ECO:0007669"/>
    <property type="project" value="UniProtKB-UniRule"/>
</dbReference>
<evidence type="ECO:0000256" key="1">
    <source>
        <dbReference type="ARBA" id="ARBA00001966"/>
    </source>
</evidence>
<evidence type="ECO:0000259" key="28">
    <source>
        <dbReference type="Pfam" id="PF21123"/>
    </source>
</evidence>
<keyword evidence="6 22" id="KW-0540">Nuclease</keyword>
<dbReference type="FunFam" id="3.90.320.10:FF:000001">
    <property type="entry name" value="DNA replication helicase Dna2"/>
    <property type="match status" value="1"/>
</dbReference>
<evidence type="ECO:0000256" key="19">
    <source>
        <dbReference type="ARBA" id="ARBA00023242"/>
    </source>
</evidence>
<evidence type="ECO:0000256" key="12">
    <source>
        <dbReference type="ARBA" id="ARBA00022806"/>
    </source>
</evidence>
<comment type="function">
    <text evidence="22">Key enzyme involved in DNA replication and DNA repair. Involved in Okazaki fragments processing by cleaving long flaps that escape FEN1: flaps that are longer than 27 nucleotides are coated by replication protein A complex (RPA), leading to recruit DNA2 which cleaves the flap until it is too short to bind RPA and becomes a substrate for FEN1. Also involved in 5'-end resection of DNA during double-strand break (DSB) repair by mediating the cleavage of 5'-ssDNA.</text>
</comment>
<comment type="similarity">
    <text evidence="3 22">Belongs to the DNA2/NAM7 helicase family.</text>
</comment>
<dbReference type="Gene3D" id="3.40.50.300">
    <property type="entry name" value="P-loop containing nucleotide triphosphate hydrolases"/>
    <property type="match status" value="3"/>
</dbReference>
<dbReference type="CDD" id="cd22318">
    <property type="entry name" value="DNA2_N-like"/>
    <property type="match status" value="1"/>
</dbReference>
<dbReference type="PANTHER" id="PTHR10887">
    <property type="entry name" value="DNA2/NAM7 HELICASE FAMILY"/>
    <property type="match status" value="1"/>
</dbReference>
<reference evidence="29" key="1">
    <citation type="submission" date="2022-11" db="EMBL/GenBank/DDBJ databases">
        <authorList>
            <person name="Petersen C."/>
        </authorList>
    </citation>
    <scope>NUCLEOTIDE SEQUENCE</scope>
    <source>
        <strain evidence="29">IBT 34128</strain>
    </source>
</reference>
<evidence type="ECO:0000256" key="10">
    <source>
        <dbReference type="ARBA" id="ARBA00022763"/>
    </source>
</evidence>
<keyword evidence="9" id="KW-0255">Endonuclease</keyword>
<reference evidence="29" key="2">
    <citation type="journal article" date="2023" name="IMA Fungus">
        <title>Comparative genomic study of the Penicillium genus elucidates a diverse pangenome and 15 lateral gene transfer events.</title>
        <authorList>
            <person name="Petersen C."/>
            <person name="Sorensen T."/>
            <person name="Nielsen M.R."/>
            <person name="Sondergaard T.E."/>
            <person name="Sorensen J.L."/>
            <person name="Fitzpatrick D.A."/>
            <person name="Frisvad J.C."/>
            <person name="Nielsen K.L."/>
        </authorList>
    </citation>
    <scope>NUCLEOTIDE SEQUENCE</scope>
    <source>
        <strain evidence="29">IBT 34128</strain>
    </source>
</reference>
<keyword evidence="13 22" id="KW-0067">ATP-binding</keyword>
<dbReference type="GO" id="GO:0005739">
    <property type="term" value="C:mitochondrion"/>
    <property type="evidence" value="ECO:0007669"/>
    <property type="project" value="UniProtKB-SubCell"/>
</dbReference>
<evidence type="ECO:0000256" key="15">
    <source>
        <dbReference type="ARBA" id="ARBA00023014"/>
    </source>
</evidence>
<feature type="domain" description="DNA2 rift barrel" evidence="28">
    <location>
        <begin position="951"/>
        <end position="1042"/>
    </location>
</feature>
<feature type="region of interest" description="Disordered" evidence="23">
    <location>
        <begin position="202"/>
        <end position="279"/>
    </location>
</feature>
<evidence type="ECO:0000259" key="25">
    <source>
        <dbReference type="Pfam" id="PF08696"/>
    </source>
</evidence>
<keyword evidence="15 22" id="KW-0411">Iron-sulfur</keyword>
<evidence type="ECO:0000256" key="21">
    <source>
        <dbReference type="ARBA" id="ARBA00047995"/>
    </source>
</evidence>
<keyword evidence="7 22" id="KW-0479">Metal-binding</keyword>
<dbReference type="CDD" id="cd18808">
    <property type="entry name" value="SF1_C_Upf1"/>
    <property type="match status" value="1"/>
</dbReference>
<dbReference type="GO" id="GO:0006281">
    <property type="term" value="P:DNA repair"/>
    <property type="evidence" value="ECO:0007669"/>
    <property type="project" value="UniProtKB-KW"/>
</dbReference>
<evidence type="ECO:0000259" key="27">
    <source>
        <dbReference type="Pfam" id="PF13087"/>
    </source>
</evidence>
<proteinExistence type="inferred from homology"/>
<dbReference type="Pfam" id="PF01930">
    <property type="entry name" value="Cas_Cas4"/>
    <property type="match status" value="1"/>
</dbReference>